<dbReference type="PANTHER" id="PTHR46111:SF1">
    <property type="entry name" value="RIBOSOMAL RNA SMALL SUBUNIT METHYLTRANSFERASE I"/>
    <property type="match status" value="1"/>
</dbReference>
<dbReference type="RefSeq" id="WP_045916766.1">
    <property type="nucleotide sequence ID" value="NZ_LAOA01000012.1"/>
</dbReference>
<evidence type="ECO:0000256" key="2">
    <source>
        <dbReference type="ARBA" id="ARBA00022552"/>
    </source>
</evidence>
<dbReference type="PROSITE" id="PS01296">
    <property type="entry name" value="RSMI"/>
    <property type="match status" value="1"/>
</dbReference>
<keyword evidence="5 6" id="KW-0949">S-adenosyl-L-methionine</keyword>
<comment type="caution">
    <text evidence="8">The sequence shown here is derived from an EMBL/GenBank/DDBJ whole genome shotgun (WGS) entry which is preliminary data.</text>
</comment>
<evidence type="ECO:0000256" key="1">
    <source>
        <dbReference type="ARBA" id="ARBA00022490"/>
    </source>
</evidence>
<dbReference type="Gene3D" id="3.30.950.10">
    <property type="entry name" value="Methyltransferase, Cobalt-precorrin-4 Transmethylase, Domain 2"/>
    <property type="match status" value="1"/>
</dbReference>
<dbReference type="CDD" id="cd11648">
    <property type="entry name" value="RsmI"/>
    <property type="match status" value="1"/>
</dbReference>
<gene>
    <name evidence="6" type="primary">rsmI</name>
    <name evidence="8" type="ORF">OTSTA716_0534</name>
</gene>
<comment type="similarity">
    <text evidence="6">Belongs to the methyltransferase superfamily. RsmI family.</text>
</comment>
<keyword evidence="1 6" id="KW-0963">Cytoplasm</keyword>
<dbReference type="NCBIfam" id="TIGR00096">
    <property type="entry name" value="16S rRNA (cytidine(1402)-2'-O)-methyltransferase"/>
    <property type="match status" value="1"/>
</dbReference>
<evidence type="ECO:0000256" key="6">
    <source>
        <dbReference type="HAMAP-Rule" id="MF_01877"/>
    </source>
</evidence>
<reference evidence="8 9" key="1">
    <citation type="submission" date="2015-01" db="EMBL/GenBank/DDBJ databases">
        <title>Genome Sequencing of Rickettsiales.</title>
        <authorList>
            <person name="Daugherty S.C."/>
            <person name="Su Q."/>
            <person name="Abolude K."/>
            <person name="Beier-Sexton M."/>
            <person name="Carlyon J.A."/>
            <person name="Carter R."/>
            <person name="Day N.P."/>
            <person name="Dumler S.J."/>
            <person name="Dyachenko V."/>
            <person name="Godinez A."/>
            <person name="Kurtti T.J."/>
            <person name="Lichay M."/>
            <person name="Mullins K.E."/>
            <person name="Ott S."/>
            <person name="Pappas-Brown V."/>
            <person name="Paris D.H."/>
            <person name="Patel P."/>
            <person name="Richards A.L."/>
            <person name="Sadzewicz L."/>
            <person name="Sears K."/>
            <person name="Seidman D."/>
            <person name="Sengamalay N."/>
            <person name="Stenos J."/>
            <person name="Tallon L.J."/>
            <person name="Vincent G."/>
            <person name="Fraser C.M."/>
            <person name="Munderloh U."/>
            <person name="Dunning-Hotopp J.C."/>
        </authorList>
    </citation>
    <scope>NUCLEOTIDE SEQUENCE [LARGE SCALE GENOMIC DNA]</scope>
    <source>
        <strain evidence="8 9">TA716</strain>
    </source>
</reference>
<sequence>MSYKPGLYIVSTPIGNFKDITLRALEILQCSSYILCEDTRKSKKLLAEYNISKKMILYNDYSTLKTREYIKHLITNKEVVSIISDAGTPLISDPGYKLVKFLQENDCYVDIIPGACSVIAALAISGMPTDKFIFLGFLPKTTTAKEKLLKTLYNSNLTIIMLETAKRLLSSLSSILKILGDIEICVARELTKIHQEVKRMKANAMIQYYQNNIAKGEIVLLISPQSITKSDIEQVTCSIEDRIFELINQNSTTKDIVNLIYDTSNKLYNKSDLYKMVTKIKNHLQ</sequence>
<dbReference type="InterPro" id="IPR018063">
    <property type="entry name" value="SAM_MeTrfase_RsmI_CS"/>
</dbReference>
<evidence type="ECO:0000256" key="4">
    <source>
        <dbReference type="ARBA" id="ARBA00022679"/>
    </source>
</evidence>
<dbReference type="HAMAP" id="MF_01877">
    <property type="entry name" value="16SrRNA_methyltr_I"/>
    <property type="match status" value="1"/>
</dbReference>
<comment type="function">
    <text evidence="6">Catalyzes the 2'-O-methylation of the ribose of cytidine 1402 (C1402) in 16S rRNA.</text>
</comment>
<proteinExistence type="inferred from homology"/>
<dbReference type="FunFam" id="3.30.950.10:FF:000002">
    <property type="entry name" value="Ribosomal RNA small subunit methyltransferase I"/>
    <property type="match status" value="1"/>
</dbReference>
<keyword evidence="3 6" id="KW-0489">Methyltransferase</keyword>
<comment type="catalytic activity">
    <reaction evidence="6">
        <text>cytidine(1402) in 16S rRNA + S-adenosyl-L-methionine = 2'-O-methylcytidine(1402) in 16S rRNA + S-adenosyl-L-homocysteine + H(+)</text>
        <dbReference type="Rhea" id="RHEA:42924"/>
        <dbReference type="Rhea" id="RHEA-COMP:10285"/>
        <dbReference type="Rhea" id="RHEA-COMP:10286"/>
        <dbReference type="ChEBI" id="CHEBI:15378"/>
        <dbReference type="ChEBI" id="CHEBI:57856"/>
        <dbReference type="ChEBI" id="CHEBI:59789"/>
        <dbReference type="ChEBI" id="CHEBI:74495"/>
        <dbReference type="ChEBI" id="CHEBI:82748"/>
        <dbReference type="EC" id="2.1.1.198"/>
    </reaction>
</comment>
<dbReference type="InterPro" id="IPR008189">
    <property type="entry name" value="rRNA_ssu_MeTfrase_I"/>
</dbReference>
<dbReference type="PATRIC" id="fig|1359175.3.peg.348"/>
<evidence type="ECO:0000256" key="3">
    <source>
        <dbReference type="ARBA" id="ARBA00022603"/>
    </source>
</evidence>
<organism evidence="8 9">
    <name type="scientific">Orientia tsutsugamushi str. TA716</name>
    <dbReference type="NCBI Taxonomy" id="1359175"/>
    <lineage>
        <taxon>Bacteria</taxon>
        <taxon>Pseudomonadati</taxon>
        <taxon>Pseudomonadota</taxon>
        <taxon>Alphaproteobacteria</taxon>
        <taxon>Rickettsiales</taxon>
        <taxon>Rickettsiaceae</taxon>
        <taxon>Rickettsieae</taxon>
        <taxon>Orientia</taxon>
    </lineage>
</organism>
<dbReference type="GO" id="GO:0005737">
    <property type="term" value="C:cytoplasm"/>
    <property type="evidence" value="ECO:0007669"/>
    <property type="project" value="UniProtKB-SubCell"/>
</dbReference>
<evidence type="ECO:0000313" key="8">
    <source>
        <dbReference type="EMBL" id="KJV76930.1"/>
    </source>
</evidence>
<protein>
    <recommendedName>
        <fullName evidence="6">Ribosomal RNA small subunit methyltransferase I</fullName>
        <ecNumber evidence="6">2.1.1.198</ecNumber>
    </recommendedName>
    <alternativeName>
        <fullName evidence="6">16S rRNA 2'-O-ribose C1402 methyltransferase</fullName>
    </alternativeName>
    <alternativeName>
        <fullName evidence="6">rRNA (cytidine-2'-O-)-methyltransferase RsmI</fullName>
    </alternativeName>
</protein>
<accession>A0A0F3P9B7</accession>
<dbReference type="Proteomes" id="UP000033671">
    <property type="component" value="Unassembled WGS sequence"/>
</dbReference>
<dbReference type="PIRSF" id="PIRSF005917">
    <property type="entry name" value="MTase_YraL"/>
    <property type="match status" value="1"/>
</dbReference>
<dbReference type="EMBL" id="LAOA01000012">
    <property type="protein sequence ID" value="KJV76930.1"/>
    <property type="molecule type" value="Genomic_DNA"/>
</dbReference>
<dbReference type="EC" id="2.1.1.198" evidence="6"/>
<name>A0A0F3P9B7_ORITS</name>
<keyword evidence="2 6" id="KW-0698">rRNA processing</keyword>
<dbReference type="SUPFAM" id="SSF53790">
    <property type="entry name" value="Tetrapyrrole methylase"/>
    <property type="match status" value="1"/>
</dbReference>
<dbReference type="InterPro" id="IPR014776">
    <property type="entry name" value="4pyrrole_Mease_sub2"/>
</dbReference>
<dbReference type="Pfam" id="PF00590">
    <property type="entry name" value="TP_methylase"/>
    <property type="match status" value="1"/>
</dbReference>
<evidence type="ECO:0000256" key="5">
    <source>
        <dbReference type="ARBA" id="ARBA00022691"/>
    </source>
</evidence>
<dbReference type="PANTHER" id="PTHR46111">
    <property type="entry name" value="RIBOSOMAL RNA SMALL SUBUNIT METHYLTRANSFERASE I"/>
    <property type="match status" value="1"/>
</dbReference>
<dbReference type="GO" id="GO:0070677">
    <property type="term" value="F:rRNA (cytosine-2'-O-)-methyltransferase activity"/>
    <property type="evidence" value="ECO:0007669"/>
    <property type="project" value="UniProtKB-UniRule"/>
</dbReference>
<evidence type="ECO:0000313" key="9">
    <source>
        <dbReference type="Proteomes" id="UP000033671"/>
    </source>
</evidence>
<dbReference type="Gene3D" id="3.40.1010.10">
    <property type="entry name" value="Cobalt-precorrin-4 Transmethylase, Domain 1"/>
    <property type="match status" value="1"/>
</dbReference>
<dbReference type="InterPro" id="IPR000878">
    <property type="entry name" value="4pyrrol_Mease"/>
</dbReference>
<dbReference type="AlphaFoldDB" id="A0A0F3P9B7"/>
<keyword evidence="4 6" id="KW-0808">Transferase</keyword>
<feature type="domain" description="Tetrapyrrole methylase" evidence="7">
    <location>
        <begin position="7"/>
        <end position="202"/>
    </location>
</feature>
<evidence type="ECO:0000259" key="7">
    <source>
        <dbReference type="Pfam" id="PF00590"/>
    </source>
</evidence>
<comment type="subcellular location">
    <subcellularLocation>
        <location evidence="6">Cytoplasm</location>
    </subcellularLocation>
</comment>
<dbReference type="InterPro" id="IPR035996">
    <property type="entry name" value="4pyrrol_Methylase_sf"/>
</dbReference>
<dbReference type="InterPro" id="IPR014777">
    <property type="entry name" value="4pyrrole_Mease_sub1"/>
</dbReference>